<keyword evidence="11" id="KW-1185">Reference proteome</keyword>
<protein>
    <submittedName>
        <fullName evidence="10">KCNH6 protein</fullName>
    </submittedName>
</protein>
<feature type="region of interest" description="Disordered" evidence="7">
    <location>
        <begin position="92"/>
        <end position="178"/>
    </location>
</feature>
<keyword evidence="2" id="KW-0813">Transport</keyword>
<feature type="compositionally biased region" description="Polar residues" evidence="7">
    <location>
        <begin position="45"/>
        <end position="54"/>
    </location>
</feature>
<dbReference type="OrthoDB" id="415683at2759"/>
<dbReference type="Gene3D" id="1.10.287.70">
    <property type="match status" value="1"/>
</dbReference>
<evidence type="ECO:0000256" key="4">
    <source>
        <dbReference type="ARBA" id="ARBA00022989"/>
    </source>
</evidence>
<gene>
    <name evidence="10" type="primary">KCNH6</name>
    <name evidence="10" type="ORF">SNAT2548_LOCUS13944</name>
</gene>
<comment type="caution">
    <text evidence="10">The sequence shown here is derived from an EMBL/GenBank/DDBJ whole genome shotgun (WGS) entry which is preliminary data.</text>
</comment>
<dbReference type="Pfam" id="PF00520">
    <property type="entry name" value="Ion_trans"/>
    <property type="match status" value="1"/>
</dbReference>
<comment type="subcellular location">
    <subcellularLocation>
        <location evidence="1">Membrane</location>
        <topology evidence="1">Multi-pass membrane protein</topology>
    </subcellularLocation>
</comment>
<feature type="transmembrane region" description="Helical" evidence="8">
    <location>
        <begin position="436"/>
        <end position="461"/>
    </location>
</feature>
<accession>A0A812MCR6</accession>
<dbReference type="GO" id="GO:0042391">
    <property type="term" value="P:regulation of membrane potential"/>
    <property type="evidence" value="ECO:0007669"/>
    <property type="project" value="TreeGrafter"/>
</dbReference>
<sequence>MASVVAEWQLLLKQTVEESLREALPEELHKAISPVLATLRQELQTQTPTVSPTGPTGAMVPSPGGTTPKMRRKLSRRLSNLDSLSADVTNLGRRSSLLLPPKNAEMAEPKRTRLPRARTDSMENWGADSETMPVGPLQVPTTAESKEEPANDLLLPPPKSPRSASPRSGRSENESCDAEAVVPLQSIAIFPEARAGTKPQPVPVWRKALRLVLERLEHLSAGKPPPQTDQVRILLKNPKHGAAVEIPGRPGRRSAVVLFESEVERLLERDRHICERLWPFSNPSGRPRQYWEIFACALHLMQLLYLCFQISFITTSDYENQNYMELKLALLVVDFFWIMDLMLTFSTGYQDDMRVLHSHACSNPRRYLQSLFFLDLLATMPGLILHVHLVVDPGTYGLWPLRLLSMTSVVRSVRFRHTYTLLHRLEANMKSSLISSAWWLFQLFMLPIVFSHLSACALWSLGHSNLAADAEASSWIKLGLEISDEPGALQAVPLGERYTTAMYFAITVMSTVGLGDISMRLPNERALLCAIMATTSLVVGIAVNGISTMVTRLSEKTAANMEQLAQVARFLKVYRVPENLQSGVHDYLLQAFENREREETKSRLMGWLKKSEVLRVKVNLALTGTCLTQHRWLKLLPTEVLANVCDICDTEFHPPGQELITQGAMVKSCFYIRSGSLNARQVRSTERSSSLKVSEAWSAMPDDESEDTEIQKEIESADAARPEERLECGTFIGDFRLFLGISRSLRMVNCLSFCELISIDVQKFQSLMREALPELFDMLVIYSAIDHDCPKAMLHCLKEQGISQEMSLLFGEGVLHHCAKVNAAACAEHLIQHLGADATLLTEQEGQTPAQLAAELKHKETFWAMMQCAGSSRSVTDADVLPQDARSVRPKRRQTLTWTEDHREPYTLARVQELFDSCKSQGSIFGGFGRDGRKGLEDLVSELNTCQSDLVILKQSLLRRVRLVRLRVLASIDDSFSVLVELQSDAWLKAQDQKIGKLPQRRLHRQETVQEATETLMQELGVSISDLEAKLVVPLARTCHVETRMSMSYPGLETEYTIYESTWKVRAQAVQKAREIGLPKGRPFTREFCAHSFRMVSRQFIWAVLFDFQVRANPDTPTESFRVQMQDEELGNESGSWGVNPLRLLLWRSHPD</sequence>
<feature type="transmembrane region" description="Helical" evidence="8">
    <location>
        <begin position="526"/>
        <end position="546"/>
    </location>
</feature>
<dbReference type="PANTHER" id="PTHR10217">
    <property type="entry name" value="VOLTAGE AND LIGAND GATED POTASSIUM CHANNEL"/>
    <property type="match status" value="1"/>
</dbReference>
<evidence type="ECO:0000313" key="10">
    <source>
        <dbReference type="EMBL" id="CAE7264607.1"/>
    </source>
</evidence>
<dbReference type="InterPro" id="IPR036770">
    <property type="entry name" value="Ankyrin_rpt-contain_sf"/>
</dbReference>
<feature type="transmembrane region" description="Helical" evidence="8">
    <location>
        <begin position="290"/>
        <end position="313"/>
    </location>
</feature>
<feature type="region of interest" description="Disordered" evidence="7">
    <location>
        <begin position="45"/>
        <end position="71"/>
    </location>
</feature>
<keyword evidence="3 8" id="KW-0812">Transmembrane</keyword>
<reference evidence="10" key="1">
    <citation type="submission" date="2021-02" db="EMBL/GenBank/DDBJ databases">
        <authorList>
            <person name="Dougan E. K."/>
            <person name="Rhodes N."/>
            <person name="Thang M."/>
            <person name="Chan C."/>
        </authorList>
    </citation>
    <scope>NUCLEOTIDE SEQUENCE</scope>
</reference>
<dbReference type="GO" id="GO:0005249">
    <property type="term" value="F:voltage-gated potassium channel activity"/>
    <property type="evidence" value="ECO:0007669"/>
    <property type="project" value="TreeGrafter"/>
</dbReference>
<feature type="transmembrane region" description="Helical" evidence="8">
    <location>
        <begin position="328"/>
        <end position="349"/>
    </location>
</feature>
<dbReference type="Gene3D" id="2.60.120.10">
    <property type="entry name" value="Jelly Rolls"/>
    <property type="match status" value="1"/>
</dbReference>
<keyword evidence="6 8" id="KW-0472">Membrane</keyword>
<dbReference type="CDD" id="cd00038">
    <property type="entry name" value="CAP_ED"/>
    <property type="match status" value="1"/>
</dbReference>
<keyword evidence="5" id="KW-0406">Ion transport</keyword>
<dbReference type="InterPro" id="IPR000595">
    <property type="entry name" value="cNMP-bd_dom"/>
</dbReference>
<evidence type="ECO:0000256" key="3">
    <source>
        <dbReference type="ARBA" id="ARBA00022692"/>
    </source>
</evidence>
<evidence type="ECO:0000256" key="8">
    <source>
        <dbReference type="SAM" id="Phobius"/>
    </source>
</evidence>
<evidence type="ECO:0000256" key="7">
    <source>
        <dbReference type="SAM" id="MobiDB-lite"/>
    </source>
</evidence>
<evidence type="ECO:0000256" key="1">
    <source>
        <dbReference type="ARBA" id="ARBA00004141"/>
    </source>
</evidence>
<dbReference type="InterPro" id="IPR050818">
    <property type="entry name" value="KCNH_animal-type"/>
</dbReference>
<dbReference type="SUPFAM" id="SSF48403">
    <property type="entry name" value="Ankyrin repeat"/>
    <property type="match status" value="1"/>
</dbReference>
<dbReference type="GO" id="GO:0005886">
    <property type="term" value="C:plasma membrane"/>
    <property type="evidence" value="ECO:0007669"/>
    <property type="project" value="TreeGrafter"/>
</dbReference>
<dbReference type="PANTHER" id="PTHR10217:SF435">
    <property type="entry name" value="POTASSIUM VOLTAGE-GATED CHANNEL PROTEIN EAG"/>
    <property type="match status" value="1"/>
</dbReference>
<dbReference type="SUPFAM" id="SSF51206">
    <property type="entry name" value="cAMP-binding domain-like"/>
    <property type="match status" value="1"/>
</dbReference>
<dbReference type="InterPro" id="IPR014710">
    <property type="entry name" value="RmlC-like_jellyroll"/>
</dbReference>
<feature type="compositionally biased region" description="Basic and acidic residues" evidence="7">
    <location>
        <begin position="105"/>
        <end position="121"/>
    </location>
</feature>
<dbReference type="Gene3D" id="1.25.40.20">
    <property type="entry name" value="Ankyrin repeat-containing domain"/>
    <property type="match status" value="1"/>
</dbReference>
<dbReference type="InterPro" id="IPR005821">
    <property type="entry name" value="Ion_trans_dom"/>
</dbReference>
<evidence type="ECO:0000256" key="2">
    <source>
        <dbReference type="ARBA" id="ARBA00022448"/>
    </source>
</evidence>
<dbReference type="EMBL" id="CAJNDS010001546">
    <property type="protein sequence ID" value="CAE7264607.1"/>
    <property type="molecule type" value="Genomic_DNA"/>
</dbReference>
<name>A0A812MCR6_9DINO</name>
<dbReference type="PROSITE" id="PS50042">
    <property type="entry name" value="CNMP_BINDING_3"/>
    <property type="match status" value="1"/>
</dbReference>
<feature type="transmembrane region" description="Helical" evidence="8">
    <location>
        <begin position="370"/>
        <end position="391"/>
    </location>
</feature>
<evidence type="ECO:0000259" key="9">
    <source>
        <dbReference type="PROSITE" id="PS50042"/>
    </source>
</evidence>
<dbReference type="SUPFAM" id="SSF81324">
    <property type="entry name" value="Voltage-gated potassium channels"/>
    <property type="match status" value="1"/>
</dbReference>
<evidence type="ECO:0000256" key="5">
    <source>
        <dbReference type="ARBA" id="ARBA00023065"/>
    </source>
</evidence>
<proteinExistence type="predicted"/>
<evidence type="ECO:0000256" key="6">
    <source>
        <dbReference type="ARBA" id="ARBA00023136"/>
    </source>
</evidence>
<organism evidence="10 11">
    <name type="scientific">Symbiodinium natans</name>
    <dbReference type="NCBI Taxonomy" id="878477"/>
    <lineage>
        <taxon>Eukaryota</taxon>
        <taxon>Sar</taxon>
        <taxon>Alveolata</taxon>
        <taxon>Dinophyceae</taxon>
        <taxon>Suessiales</taxon>
        <taxon>Symbiodiniaceae</taxon>
        <taxon>Symbiodinium</taxon>
    </lineage>
</organism>
<dbReference type="Proteomes" id="UP000604046">
    <property type="component" value="Unassembled WGS sequence"/>
</dbReference>
<dbReference type="InterPro" id="IPR018490">
    <property type="entry name" value="cNMP-bd_dom_sf"/>
</dbReference>
<dbReference type="AlphaFoldDB" id="A0A812MCR6"/>
<evidence type="ECO:0000313" key="11">
    <source>
        <dbReference type="Proteomes" id="UP000604046"/>
    </source>
</evidence>
<keyword evidence="4 8" id="KW-1133">Transmembrane helix</keyword>
<feature type="domain" description="Cyclic nucleotide-binding" evidence="9">
    <location>
        <begin position="632"/>
        <end position="768"/>
    </location>
</feature>